<organism evidence="2 3">
    <name type="scientific">Tetrahymena thermophila (strain SB210)</name>
    <dbReference type="NCBI Taxonomy" id="312017"/>
    <lineage>
        <taxon>Eukaryota</taxon>
        <taxon>Sar</taxon>
        <taxon>Alveolata</taxon>
        <taxon>Ciliophora</taxon>
        <taxon>Intramacronucleata</taxon>
        <taxon>Oligohymenophorea</taxon>
        <taxon>Hymenostomatida</taxon>
        <taxon>Tetrahymenina</taxon>
        <taxon>Tetrahymenidae</taxon>
        <taxon>Tetrahymena</taxon>
    </lineage>
</organism>
<accession>W7XJ82</accession>
<feature type="transmembrane region" description="Helical" evidence="1">
    <location>
        <begin position="6"/>
        <end position="27"/>
    </location>
</feature>
<protein>
    <submittedName>
        <fullName evidence="2">Transmembrane protein, putative</fullName>
    </submittedName>
</protein>
<gene>
    <name evidence="2" type="ORF">TTHERM_000357059</name>
</gene>
<keyword evidence="3" id="KW-1185">Reference proteome</keyword>
<reference evidence="3" key="1">
    <citation type="journal article" date="2006" name="PLoS Biol.">
        <title>Macronuclear genome sequence of the ciliate Tetrahymena thermophila, a model eukaryote.</title>
        <authorList>
            <person name="Eisen J.A."/>
            <person name="Coyne R.S."/>
            <person name="Wu M."/>
            <person name="Wu D."/>
            <person name="Thiagarajan M."/>
            <person name="Wortman J.R."/>
            <person name="Badger J.H."/>
            <person name="Ren Q."/>
            <person name="Amedeo P."/>
            <person name="Jones K.M."/>
            <person name="Tallon L.J."/>
            <person name="Delcher A.L."/>
            <person name="Salzberg S.L."/>
            <person name="Silva J.C."/>
            <person name="Haas B.J."/>
            <person name="Majoros W.H."/>
            <person name="Farzad M."/>
            <person name="Carlton J.M."/>
            <person name="Smith R.K. Jr."/>
            <person name="Garg J."/>
            <person name="Pearlman R.E."/>
            <person name="Karrer K.M."/>
            <person name="Sun L."/>
            <person name="Manning G."/>
            <person name="Elde N.C."/>
            <person name="Turkewitz A.P."/>
            <person name="Asai D.J."/>
            <person name="Wilkes D.E."/>
            <person name="Wang Y."/>
            <person name="Cai H."/>
            <person name="Collins K."/>
            <person name="Stewart B.A."/>
            <person name="Lee S.R."/>
            <person name="Wilamowska K."/>
            <person name="Weinberg Z."/>
            <person name="Ruzzo W.L."/>
            <person name="Wloga D."/>
            <person name="Gaertig J."/>
            <person name="Frankel J."/>
            <person name="Tsao C.-C."/>
            <person name="Gorovsky M.A."/>
            <person name="Keeling P.J."/>
            <person name="Waller R.F."/>
            <person name="Patron N.J."/>
            <person name="Cherry J.M."/>
            <person name="Stover N.A."/>
            <person name="Krieger C.J."/>
            <person name="del Toro C."/>
            <person name="Ryder H.F."/>
            <person name="Williamson S.C."/>
            <person name="Barbeau R.A."/>
            <person name="Hamilton E.P."/>
            <person name="Orias E."/>
        </authorList>
    </citation>
    <scope>NUCLEOTIDE SEQUENCE [LARGE SCALE GENOMIC DNA]</scope>
    <source>
        <strain evidence="3">SB210</strain>
    </source>
</reference>
<evidence type="ECO:0000313" key="2">
    <source>
        <dbReference type="EMBL" id="EWS75291.1"/>
    </source>
</evidence>
<dbReference type="RefSeq" id="XP_012652282.1">
    <property type="nucleotide sequence ID" value="XM_012796828.1"/>
</dbReference>
<dbReference type="GeneID" id="24438593"/>
<keyword evidence="1" id="KW-1133">Transmembrane helix</keyword>
<dbReference type="EMBL" id="GG662749">
    <property type="protein sequence ID" value="EWS75291.1"/>
    <property type="molecule type" value="Genomic_DNA"/>
</dbReference>
<keyword evidence="1 2" id="KW-0812">Transmembrane</keyword>
<feature type="transmembrane region" description="Helical" evidence="1">
    <location>
        <begin position="310"/>
        <end position="327"/>
    </location>
</feature>
<feature type="transmembrane region" description="Helical" evidence="1">
    <location>
        <begin position="357"/>
        <end position="375"/>
    </location>
</feature>
<dbReference type="AlphaFoldDB" id="W7XJ82"/>
<dbReference type="InParanoid" id="W7XJ82"/>
<dbReference type="Proteomes" id="UP000009168">
    <property type="component" value="Unassembled WGS sequence"/>
</dbReference>
<proteinExistence type="predicted"/>
<evidence type="ECO:0000256" key="1">
    <source>
        <dbReference type="SAM" id="Phobius"/>
    </source>
</evidence>
<feature type="transmembrane region" description="Helical" evidence="1">
    <location>
        <begin position="203"/>
        <end position="223"/>
    </location>
</feature>
<feature type="transmembrane region" description="Helical" evidence="1">
    <location>
        <begin position="70"/>
        <end position="93"/>
    </location>
</feature>
<sequence length="387" mass="46702">MSELSSRLLCVAYGLSIVSVTYIYKYFAKSIVIKQKAKLEDGRTSVDEMTMEEELFYYKKKQHLKDLTKSLIAIAITFILTIITFVFYCKNSILDCLRKNGFSNMLIDEICNLLMTILLNSVLFAVVIYRNYVNTKKINKNLIFYQTCNQIQIQKEKGAIQYAFQYIQKHVFDKKGYYSSFCRRMGFQSSVFNYSWEIKSFQYLMVLSFSFLTVSFLACILFQKQIWLGWSTYQSSWLKCYDIHLWHLFQFYFYKNKFFLMQLLITQLLQLFRTSQIQLKNRNSFECGVCYLFLYFDELSSIYIRMRIQKNIFLEFTILLFLINLFQQNKNFKHIKKYLQRYIYQNKLFISKYIQKGLLFVSQLFMELFFIYYLYSSKIFLIQGYGF</sequence>
<feature type="transmembrane region" description="Helical" evidence="1">
    <location>
        <begin position="113"/>
        <end position="132"/>
    </location>
</feature>
<name>W7XJ82_TETTS</name>
<evidence type="ECO:0000313" key="3">
    <source>
        <dbReference type="Proteomes" id="UP000009168"/>
    </source>
</evidence>
<keyword evidence="1" id="KW-0472">Membrane</keyword>
<dbReference type="KEGG" id="tet:TTHERM_000357059"/>